<dbReference type="HAMAP" id="MF_00198">
    <property type="entry name" value="Spermidine_synth"/>
    <property type="match status" value="1"/>
</dbReference>
<comment type="caution">
    <text evidence="4 5">Lacks conserved residue(s) required for the propagation of feature annotation.</text>
</comment>
<dbReference type="UniPathway" id="UPA00248">
    <property type="reaction ID" value="UER00314"/>
</dbReference>
<dbReference type="EMBL" id="DSTU01000001">
    <property type="protein sequence ID" value="HFJ53158.1"/>
    <property type="molecule type" value="Genomic_DNA"/>
</dbReference>
<comment type="subcellular location">
    <subcellularLocation>
        <location evidence="4">Cell membrane</location>
        <topology evidence="4">Multi-pass membrane protein</topology>
    </subcellularLocation>
</comment>
<dbReference type="InterPro" id="IPR029063">
    <property type="entry name" value="SAM-dependent_MTases_sf"/>
</dbReference>
<keyword evidence="4" id="KW-1133">Transmembrane helix</keyword>
<dbReference type="EC" id="2.5.1.16" evidence="4"/>
<feature type="domain" description="PABS" evidence="6">
    <location>
        <begin position="215"/>
        <end position="450"/>
    </location>
</feature>
<feature type="transmembrane region" description="Helical" evidence="4">
    <location>
        <begin position="616"/>
        <end position="636"/>
    </location>
</feature>
<comment type="function">
    <text evidence="4">Catalyzes the irreversible transfer of a propylamine group from the amino donor S-adenosylmethioninamine (decarboxy-AdoMet) to putrescine (1,4-diaminobutane) to yield spermidine.</text>
</comment>
<accession>A0A7C1NAF8</accession>
<dbReference type="EMBL" id="DSLG01000007">
    <property type="protein sequence ID" value="HEA87539.1"/>
    <property type="molecule type" value="Genomic_DNA"/>
</dbReference>
<evidence type="ECO:0000256" key="1">
    <source>
        <dbReference type="ARBA" id="ARBA00007867"/>
    </source>
</evidence>
<evidence type="ECO:0000313" key="8">
    <source>
        <dbReference type="EMBL" id="HFJ53158.1"/>
    </source>
</evidence>
<feature type="binding site" evidence="4">
    <location>
        <position position="314"/>
    </location>
    <ligand>
        <name>S-methyl-5'-thioadenosine</name>
        <dbReference type="ChEBI" id="CHEBI:17509"/>
    </ligand>
</feature>
<evidence type="ECO:0000313" key="7">
    <source>
        <dbReference type="EMBL" id="HEA87539.1"/>
    </source>
</evidence>
<dbReference type="GO" id="GO:0005829">
    <property type="term" value="C:cytosol"/>
    <property type="evidence" value="ECO:0007669"/>
    <property type="project" value="TreeGrafter"/>
</dbReference>
<feature type="transmembrane region" description="Helical" evidence="4">
    <location>
        <begin position="556"/>
        <end position="577"/>
    </location>
</feature>
<dbReference type="PROSITE" id="PS51006">
    <property type="entry name" value="PABS_2"/>
    <property type="match status" value="1"/>
</dbReference>
<comment type="caution">
    <text evidence="7">The sequence shown here is derived from an EMBL/GenBank/DDBJ whole genome shotgun (WGS) entry which is preliminary data.</text>
</comment>
<gene>
    <name evidence="4" type="primary">speE</name>
    <name evidence="7" type="ORF">ENP94_05965</name>
    <name evidence="8" type="ORF">ENS16_00490</name>
</gene>
<dbReference type="InterPro" id="IPR001045">
    <property type="entry name" value="Spermi_synthase"/>
</dbReference>
<protein>
    <recommendedName>
        <fullName evidence="4">Polyamine aminopropyltransferase</fullName>
    </recommendedName>
    <alternativeName>
        <fullName evidence="4">Putrescine aminopropyltransferase</fullName>
        <shortName evidence="4">PAPT</shortName>
    </alternativeName>
    <alternativeName>
        <fullName evidence="4">Spermidine synthase</fullName>
        <shortName evidence="4">SPDS</shortName>
        <shortName evidence="4">SPDSY</shortName>
        <ecNumber evidence="4">2.5.1.16</ecNumber>
    </alternativeName>
</protein>
<feature type="transmembrane region" description="Helical" evidence="4">
    <location>
        <begin position="583"/>
        <end position="604"/>
    </location>
</feature>
<keyword evidence="3 4" id="KW-0620">Polyamine biosynthesis</keyword>
<evidence type="ECO:0000256" key="4">
    <source>
        <dbReference type="HAMAP-Rule" id="MF_00198"/>
    </source>
</evidence>
<dbReference type="Gene3D" id="3.40.50.150">
    <property type="entry name" value="Vaccinia Virus protein VP39"/>
    <property type="match status" value="1"/>
</dbReference>
<comment type="pathway">
    <text evidence="4">Amine and polyamine biosynthesis; spermidine biosynthesis; spermidine from putrescine: step 1/1.</text>
</comment>
<dbReference type="AlphaFoldDB" id="A0A7C1NAF8"/>
<feature type="transmembrane region" description="Helical" evidence="4">
    <location>
        <begin position="109"/>
        <end position="134"/>
    </location>
</feature>
<feature type="transmembrane region" description="Helical" evidence="4">
    <location>
        <begin position="171"/>
        <end position="190"/>
    </location>
</feature>
<keyword evidence="2 4" id="KW-0808">Transferase</keyword>
<feature type="transmembrane region" description="Helical" evidence="4">
    <location>
        <begin position="676"/>
        <end position="699"/>
    </location>
</feature>
<feature type="transmembrane region" description="Helical" evidence="4">
    <location>
        <begin position="705"/>
        <end position="727"/>
    </location>
</feature>
<dbReference type="Pfam" id="PF01564">
    <property type="entry name" value="Spermine_synth"/>
    <property type="match status" value="1"/>
</dbReference>
<sequence>MFLFSGAVAVIGALGLIAQVVIFREFLGIFAGNEISAGVLLSIWLLFEGLGAWFSGRYAPRLGRGLWDWFTGIGILSGFSTIASVILIIFSPKLAGLIPGEILNLHQLIAITILAVLLPAGTHGALFSLSAEIFSQVDRRTGVSRAYIYEGLGTFLAGLLLYFLLLSRLAGIGIILLFTGVMLVALALIYPRRIPAICIFLAGSLVVLASSALADSFSRSLMQAVWRGHRVLAVRESPYGKLVTLEREGRRQVLYDGTVIMDMPRSEIIRDEELGYLPMLFHGRPRDVLILGGGRIGLINEVLRFPVSRVQVIELDPVLIAETERAGGQMVAEMMSEPRVEVVTADPRRFFSVSDDSFDVIILSLPAPANLNANRLFSIEFYQQCARRLKPGGIVVTPMPGSGDNLVFEAGVIAGIRQSTLGRVFPCVYALGLDAPLIIASMQPLEFLPEVLANRLRMENPGLTVLTPEYLSHLLDSFRQQRFRSKIVNSRLINYDLLPVELFYNLVRESRRFSPRIADLMARLPLAVGQLTLPLLVMVIVVAIAGSLLRSGFARGFGIMSSGFAGAGVSTLTIMVYQLRFGSVYSGVAVLFASFILGSVTGAYLSEWLKRVRLGLLFLGGDLMFLVILGMMLRLARSGGQTLLVLTLMFAGLILGWQFAVASAERQTVISSGGRTAGLLGILDFSGGAIGGFTVAVVLVPVTGVVNTILIIAAVKLSSAVAQLLTLGKSRFTIQRV</sequence>
<dbReference type="PANTHER" id="PTHR11558:SF11">
    <property type="entry name" value="SPERMIDINE SYNTHASE"/>
    <property type="match status" value="1"/>
</dbReference>
<feature type="transmembrane region" description="Helical" evidence="4">
    <location>
        <begin position="531"/>
        <end position="549"/>
    </location>
</feature>
<dbReference type="SUPFAM" id="SSF53335">
    <property type="entry name" value="S-adenosyl-L-methionine-dependent methyltransferases"/>
    <property type="match status" value="1"/>
</dbReference>
<organism evidence="7">
    <name type="scientific">candidate division WOR-3 bacterium</name>
    <dbReference type="NCBI Taxonomy" id="2052148"/>
    <lineage>
        <taxon>Bacteria</taxon>
        <taxon>Bacteria division WOR-3</taxon>
    </lineage>
</organism>
<feature type="transmembrane region" description="Helical" evidence="4">
    <location>
        <begin position="642"/>
        <end position="664"/>
    </location>
</feature>
<keyword evidence="4" id="KW-1003">Cell membrane</keyword>
<dbReference type="GO" id="GO:0004766">
    <property type="term" value="F:spermidine synthase activity"/>
    <property type="evidence" value="ECO:0007669"/>
    <property type="project" value="UniProtKB-UniRule"/>
</dbReference>
<name>A0A7C1NAF8_UNCW3</name>
<dbReference type="InterPro" id="IPR030374">
    <property type="entry name" value="PABS"/>
</dbReference>
<evidence type="ECO:0000256" key="2">
    <source>
        <dbReference type="ARBA" id="ARBA00022679"/>
    </source>
</evidence>
<feature type="transmembrane region" description="Helical" evidence="4">
    <location>
        <begin position="34"/>
        <end position="54"/>
    </location>
</feature>
<keyword evidence="4" id="KW-0745">Spermidine biosynthesis</keyword>
<comment type="catalytic activity">
    <reaction evidence="4">
        <text>S-adenosyl 3-(methylsulfanyl)propylamine + putrescine = S-methyl-5'-thioadenosine + spermidine + H(+)</text>
        <dbReference type="Rhea" id="RHEA:12721"/>
        <dbReference type="ChEBI" id="CHEBI:15378"/>
        <dbReference type="ChEBI" id="CHEBI:17509"/>
        <dbReference type="ChEBI" id="CHEBI:57443"/>
        <dbReference type="ChEBI" id="CHEBI:57834"/>
        <dbReference type="ChEBI" id="CHEBI:326268"/>
        <dbReference type="EC" id="2.5.1.16"/>
    </reaction>
</comment>
<reference evidence="7" key="1">
    <citation type="journal article" date="2020" name="mSystems">
        <title>Genome- and Community-Level Interaction Insights into Carbon Utilization and Element Cycling Functions of Hydrothermarchaeota in Hydrothermal Sediment.</title>
        <authorList>
            <person name="Zhou Z."/>
            <person name="Liu Y."/>
            <person name="Xu W."/>
            <person name="Pan J."/>
            <person name="Luo Z.H."/>
            <person name="Li M."/>
        </authorList>
    </citation>
    <scope>NUCLEOTIDE SEQUENCE [LARGE SCALE GENOMIC DNA]</scope>
    <source>
        <strain evidence="7">SpSt-265</strain>
        <strain evidence="8">SpSt-465</strain>
    </source>
</reference>
<keyword evidence="4" id="KW-0812">Transmembrane</keyword>
<dbReference type="GO" id="GO:0008295">
    <property type="term" value="P:spermidine biosynthetic process"/>
    <property type="evidence" value="ECO:0007669"/>
    <property type="project" value="UniProtKB-UniRule"/>
</dbReference>
<comment type="subunit">
    <text evidence="4">Homodimer or homotetramer.</text>
</comment>
<evidence type="ECO:0000259" key="6">
    <source>
        <dbReference type="PROSITE" id="PS51006"/>
    </source>
</evidence>
<dbReference type="GO" id="GO:0005886">
    <property type="term" value="C:plasma membrane"/>
    <property type="evidence" value="ECO:0007669"/>
    <property type="project" value="UniProtKB-SubCell"/>
</dbReference>
<dbReference type="CDD" id="cd02440">
    <property type="entry name" value="AdoMet_MTases"/>
    <property type="match status" value="1"/>
</dbReference>
<feature type="transmembrane region" description="Helical" evidence="4">
    <location>
        <begin position="146"/>
        <end position="165"/>
    </location>
</feature>
<proteinExistence type="inferred from homology"/>
<evidence type="ECO:0000256" key="5">
    <source>
        <dbReference type="PROSITE-ProRule" id="PRU00354"/>
    </source>
</evidence>
<dbReference type="PANTHER" id="PTHR11558">
    <property type="entry name" value="SPERMIDINE/SPERMINE SYNTHASE"/>
    <property type="match status" value="1"/>
</dbReference>
<feature type="transmembrane region" description="Helical" evidence="4">
    <location>
        <begin position="66"/>
        <end position="89"/>
    </location>
</feature>
<comment type="similarity">
    <text evidence="1 4">Belongs to the spermidine/spermine synthase family.</text>
</comment>
<comment type="caution">
    <text evidence="4">Lacks the conserved Asp active site.</text>
</comment>
<evidence type="ECO:0000256" key="3">
    <source>
        <dbReference type="ARBA" id="ARBA00023115"/>
    </source>
</evidence>
<keyword evidence="4" id="KW-0472">Membrane</keyword>
<feature type="transmembrane region" description="Helical" evidence="4">
    <location>
        <begin position="197"/>
        <end position="214"/>
    </location>
</feature>